<reference evidence="3 4" key="1">
    <citation type="journal article" date="2009" name="Nat. Genet.">
        <title>Comparative genomic and phylogeographic analysis of Mycobacterium leprae.</title>
        <authorList>
            <person name="Monot M."/>
            <person name="Honore N."/>
            <person name="Garnier T."/>
            <person name="Zidane N."/>
            <person name="Sherafi D."/>
            <person name="Paniz-Mondolfi A."/>
            <person name="Matsuoka M."/>
            <person name="Taylor G.M."/>
            <person name="Donoghue H.D."/>
            <person name="Bouwman A."/>
            <person name="Mays S."/>
            <person name="Watson C."/>
            <person name="Lockwood D."/>
            <person name="Khamispour A."/>
            <person name="Dowlati Y."/>
            <person name="Jianping S."/>
            <person name="Rea T.H."/>
            <person name="Vera-Cabrera L."/>
            <person name="Stefani M.M."/>
            <person name="Banu S."/>
            <person name="Macdonald M."/>
            <person name="Sapkota B.R."/>
            <person name="Spencer J.S."/>
            <person name="Thomas J."/>
            <person name="Harshman K."/>
            <person name="Singh P."/>
            <person name="Busso P."/>
            <person name="Gattiker A."/>
            <person name="Rougemont J."/>
            <person name="Brennan P.J."/>
            <person name="Cole S.T."/>
        </authorList>
    </citation>
    <scope>NUCLEOTIDE SEQUENCE [LARGE SCALE GENOMIC DNA]</scope>
    <source>
        <strain evidence="4">Br4923</strain>
    </source>
</reference>
<evidence type="ECO:0008006" key="5">
    <source>
        <dbReference type="Google" id="ProtNLM"/>
    </source>
</evidence>
<accession>A0A0H3MPI9</accession>
<dbReference type="SUPFAM" id="SSF51735">
    <property type="entry name" value="NAD(P)-binding Rossmann-fold domains"/>
    <property type="match status" value="1"/>
</dbReference>
<dbReference type="InterPro" id="IPR036291">
    <property type="entry name" value="NAD(P)-bd_dom_sf"/>
</dbReference>
<dbReference type="PANTHER" id="PTHR40459">
    <property type="entry name" value="CONSERVED HYPOTHETICAL ALANINE AND LEUCINE RICH PROTEIN"/>
    <property type="match status" value="1"/>
</dbReference>
<dbReference type="SUPFAM" id="SSF48179">
    <property type="entry name" value="6-phosphogluconate dehydrogenase C-terminal domain-like"/>
    <property type="match status" value="1"/>
</dbReference>
<dbReference type="InterPro" id="IPR037108">
    <property type="entry name" value="TM1727-like_C_sf"/>
</dbReference>
<dbReference type="KEGG" id="mlb:MLBr00229"/>
<dbReference type="Pfam" id="PF10728">
    <property type="entry name" value="DUF2520"/>
    <property type="match status" value="1"/>
</dbReference>
<dbReference type="PANTHER" id="PTHR40459:SF1">
    <property type="entry name" value="CONSERVED HYPOTHETICAL ALANINE AND LEUCINE RICH PROTEIN"/>
    <property type="match status" value="1"/>
</dbReference>
<evidence type="ECO:0000313" key="3">
    <source>
        <dbReference type="EMBL" id="CAR70322.1"/>
    </source>
</evidence>
<protein>
    <recommendedName>
        <fullName evidence="5">Oxidoreductase</fullName>
    </recommendedName>
</protein>
<dbReference type="Proteomes" id="UP000006900">
    <property type="component" value="Chromosome"/>
</dbReference>
<evidence type="ECO:0000259" key="2">
    <source>
        <dbReference type="Pfam" id="PF10728"/>
    </source>
</evidence>
<dbReference type="AlphaFoldDB" id="A0A0H3MPI9"/>
<sequence>MVQFDGLRSARLNIAILSTGRVGVALERADQVVVACSAVSHASRQWVQFRLPETSVASPPEVASSAELLLLAVPDCEFAGLMSGVAVTSVPRPGTIVAHTSWANGVGILAQLGKDGCIPLAIHPAMMFSGSDEDLSQCQLRDTYFGITKTDDVGYAIAQSLVLEMGGEPFCVVEYARILYHSVSPHVGNHIVTVLADALEVRRSALRGSELLGLGVPPACRGEVVDDQLDVIVERIVGSLARAACENTLQRGQAGLTKLVARGDLDALAGHLVALMRIGPELAQAYRVNALRKTQRAHAPYDVVEALAP</sequence>
<dbReference type="EMBL" id="FM211192">
    <property type="protein sequence ID" value="CAR70322.1"/>
    <property type="molecule type" value="Genomic_DNA"/>
</dbReference>
<feature type="domain" description="DUF2520" evidence="2">
    <location>
        <begin position="143"/>
        <end position="291"/>
    </location>
</feature>
<name>A0A0H3MPI9_MYCLB</name>
<dbReference type="Gene3D" id="3.40.50.720">
    <property type="entry name" value="NAD(P)-binding Rossmann-like Domain"/>
    <property type="match status" value="1"/>
</dbReference>
<dbReference type="InterPro" id="IPR008927">
    <property type="entry name" value="6-PGluconate_DH-like_C_sf"/>
</dbReference>
<feature type="domain" description="Putative oxidoreductase/dehydrogenase Rossmann-like" evidence="1">
    <location>
        <begin position="6"/>
        <end position="124"/>
    </location>
</feature>
<dbReference type="HOGENOM" id="CLU_055635_0_0_11"/>
<dbReference type="InterPro" id="IPR019665">
    <property type="entry name" value="OxRdtase/DH_put_Rossmann_dom"/>
</dbReference>
<dbReference type="Gene3D" id="1.10.1040.20">
    <property type="entry name" value="ProC-like, C-terminal domain"/>
    <property type="match status" value="1"/>
</dbReference>
<dbReference type="InterPro" id="IPR018931">
    <property type="entry name" value="DUF2520"/>
</dbReference>
<evidence type="ECO:0000313" key="4">
    <source>
        <dbReference type="Proteomes" id="UP000006900"/>
    </source>
</evidence>
<proteinExistence type="predicted"/>
<organism evidence="3 4">
    <name type="scientific">Mycobacterium leprae (strain Br4923)</name>
    <dbReference type="NCBI Taxonomy" id="561304"/>
    <lineage>
        <taxon>Bacteria</taxon>
        <taxon>Bacillati</taxon>
        <taxon>Actinomycetota</taxon>
        <taxon>Actinomycetes</taxon>
        <taxon>Mycobacteriales</taxon>
        <taxon>Mycobacteriaceae</taxon>
        <taxon>Mycobacterium</taxon>
    </lineage>
</organism>
<evidence type="ECO:0000259" key="1">
    <source>
        <dbReference type="Pfam" id="PF10727"/>
    </source>
</evidence>
<dbReference type="Pfam" id="PF10727">
    <property type="entry name" value="Rossmann-like"/>
    <property type="match status" value="1"/>
</dbReference>
<gene>
    <name evidence="3" type="ordered locus">MLBr00229</name>
</gene>